<evidence type="ECO:0000256" key="4">
    <source>
        <dbReference type="ARBA" id="ARBA00022692"/>
    </source>
</evidence>
<dbReference type="PIRSF" id="PIRSF036659">
    <property type="entry name" value="BdbC"/>
    <property type="match status" value="1"/>
</dbReference>
<keyword evidence="4 12" id="KW-0812">Transmembrane</keyword>
<keyword evidence="6 12" id="KW-1133">Transmembrane helix</keyword>
<feature type="transmembrane region" description="Helical" evidence="12">
    <location>
        <begin position="119"/>
        <end position="143"/>
    </location>
</feature>
<dbReference type="RefSeq" id="WP_011633215.1">
    <property type="nucleotide sequence ID" value="NZ_QICQ01000001.1"/>
</dbReference>
<evidence type="ECO:0000256" key="2">
    <source>
        <dbReference type="ARBA" id="ARBA00007602"/>
    </source>
</evidence>
<protein>
    <submittedName>
        <fullName evidence="13">Disulfide bond formation protein DsbB</fullName>
    </submittedName>
</protein>
<dbReference type="PANTHER" id="PTHR43469:SF1">
    <property type="entry name" value="SPBETA PROPHAGE-DERIVED DISULFIDE BOND FORMATION PROTEIN B"/>
    <property type="match status" value="1"/>
</dbReference>
<dbReference type="InterPro" id="IPR003752">
    <property type="entry name" value="DiS_bond_form_DsbB/BdbC"/>
</dbReference>
<feature type="transmembrane region" description="Helical" evidence="12">
    <location>
        <begin position="49"/>
        <end position="67"/>
    </location>
</feature>
<keyword evidence="14" id="KW-1185">Reference proteome</keyword>
<evidence type="ECO:0000256" key="7">
    <source>
        <dbReference type="ARBA" id="ARBA00023002"/>
    </source>
</evidence>
<organism evidence="13 14">
    <name type="scientific">Nitrosomonas eutropha</name>
    <dbReference type="NCBI Taxonomy" id="916"/>
    <lineage>
        <taxon>Bacteria</taxon>
        <taxon>Pseudomonadati</taxon>
        <taxon>Pseudomonadota</taxon>
        <taxon>Betaproteobacteria</taxon>
        <taxon>Nitrosomonadales</taxon>
        <taxon>Nitrosomonadaceae</taxon>
        <taxon>Nitrosomonas</taxon>
    </lineage>
</organism>
<dbReference type="Proteomes" id="UP000247780">
    <property type="component" value="Unassembled WGS sequence"/>
</dbReference>
<keyword evidence="8 12" id="KW-0472">Membrane</keyword>
<dbReference type="Pfam" id="PF02600">
    <property type="entry name" value="DsbB"/>
    <property type="match status" value="1"/>
</dbReference>
<accession>A0ABX5MB60</accession>
<dbReference type="EMBL" id="QICQ01000001">
    <property type="protein sequence ID" value="PXV84195.1"/>
    <property type="molecule type" value="Genomic_DNA"/>
</dbReference>
<keyword evidence="10" id="KW-0143">Chaperone</keyword>
<evidence type="ECO:0000256" key="11">
    <source>
        <dbReference type="ARBA" id="ARBA00023284"/>
    </source>
</evidence>
<comment type="caution">
    <text evidence="13">The sequence shown here is derived from an EMBL/GenBank/DDBJ whole genome shotgun (WGS) entry which is preliminary data.</text>
</comment>
<keyword evidence="3" id="KW-0813">Transport</keyword>
<dbReference type="PANTHER" id="PTHR43469">
    <property type="entry name" value="DISULFIDE FORMATION PROTEIN-RELATED"/>
    <property type="match status" value="1"/>
</dbReference>
<comment type="subcellular location">
    <subcellularLocation>
        <location evidence="1">Membrane</location>
        <topology evidence="1">Multi-pass membrane protein</topology>
    </subcellularLocation>
</comment>
<sequence length="149" mass="16516">MIDASIQAARQARRAWAWLTLSWVIALVSTLSAVFIGEVLGQTPCVLCWYQRIFMFPLVWVLGLASYRTDYGSWRYALPLALVGGGFAGYHTLLYWRVIEPEIVACSAEASCSGAGMTIFGSVPLPFLSLLAFTLIVISLLFVRHHSKK</sequence>
<evidence type="ECO:0000256" key="6">
    <source>
        <dbReference type="ARBA" id="ARBA00022989"/>
    </source>
</evidence>
<keyword evidence="11" id="KW-0676">Redox-active center</keyword>
<comment type="similarity">
    <text evidence="2">Belongs to the DsbB family. BdbC subfamily.</text>
</comment>
<keyword evidence="5" id="KW-0249">Electron transport</keyword>
<dbReference type="SUPFAM" id="SSF158442">
    <property type="entry name" value="DsbB-like"/>
    <property type="match status" value="1"/>
</dbReference>
<evidence type="ECO:0000256" key="3">
    <source>
        <dbReference type="ARBA" id="ARBA00022448"/>
    </source>
</evidence>
<feature type="transmembrane region" description="Helical" evidence="12">
    <location>
        <begin position="76"/>
        <end position="99"/>
    </location>
</feature>
<evidence type="ECO:0000313" key="13">
    <source>
        <dbReference type="EMBL" id="PXV84195.1"/>
    </source>
</evidence>
<keyword evidence="7" id="KW-0560">Oxidoreductase</keyword>
<evidence type="ECO:0000256" key="8">
    <source>
        <dbReference type="ARBA" id="ARBA00023136"/>
    </source>
</evidence>
<dbReference type="InterPro" id="IPR023380">
    <property type="entry name" value="DsbB-like_sf"/>
</dbReference>
<dbReference type="Gene3D" id="1.20.1550.10">
    <property type="entry name" value="DsbB-like"/>
    <property type="match status" value="1"/>
</dbReference>
<evidence type="ECO:0000256" key="9">
    <source>
        <dbReference type="ARBA" id="ARBA00023157"/>
    </source>
</evidence>
<evidence type="ECO:0000256" key="10">
    <source>
        <dbReference type="ARBA" id="ARBA00023186"/>
    </source>
</evidence>
<keyword evidence="9" id="KW-1015">Disulfide bond</keyword>
<feature type="transmembrane region" description="Helical" evidence="12">
    <location>
        <begin position="15"/>
        <end position="37"/>
    </location>
</feature>
<proteinExistence type="inferred from homology"/>
<evidence type="ECO:0000256" key="5">
    <source>
        <dbReference type="ARBA" id="ARBA00022982"/>
    </source>
</evidence>
<name>A0ABX5MB60_9PROT</name>
<evidence type="ECO:0000256" key="1">
    <source>
        <dbReference type="ARBA" id="ARBA00004141"/>
    </source>
</evidence>
<reference evidence="13 14" key="1">
    <citation type="submission" date="2018-04" db="EMBL/GenBank/DDBJ databases">
        <title>Active sludge and wastewater microbial communities from Klosterneuburg, Austria.</title>
        <authorList>
            <person name="Wagner M."/>
        </authorList>
    </citation>
    <scope>NUCLEOTIDE SEQUENCE [LARGE SCALE GENOMIC DNA]</scope>
    <source>
        <strain evidence="13 14">Nm 57</strain>
    </source>
</reference>
<evidence type="ECO:0000256" key="12">
    <source>
        <dbReference type="SAM" id="Phobius"/>
    </source>
</evidence>
<dbReference type="InterPro" id="IPR012187">
    <property type="entry name" value="Disulphide_bond_form_BdbC"/>
</dbReference>
<evidence type="ECO:0000313" key="14">
    <source>
        <dbReference type="Proteomes" id="UP000247780"/>
    </source>
</evidence>
<gene>
    <name evidence="13" type="ORF">C8R14_10177</name>
</gene>